<gene>
    <name evidence="4" type="ORF">NT6N_29350</name>
</gene>
<organism evidence="4">
    <name type="scientific">Oceaniferula spumae</name>
    <dbReference type="NCBI Taxonomy" id="2979115"/>
    <lineage>
        <taxon>Bacteria</taxon>
        <taxon>Pseudomonadati</taxon>
        <taxon>Verrucomicrobiota</taxon>
        <taxon>Verrucomicrobiia</taxon>
        <taxon>Verrucomicrobiales</taxon>
        <taxon>Verrucomicrobiaceae</taxon>
        <taxon>Oceaniferula</taxon>
    </lineage>
</organism>
<dbReference type="Pfam" id="PF07589">
    <property type="entry name" value="PEP-CTERM"/>
    <property type="match status" value="1"/>
</dbReference>
<dbReference type="EMBL" id="AP026866">
    <property type="protein sequence ID" value="BDS07895.1"/>
    <property type="molecule type" value="Genomic_DNA"/>
</dbReference>
<feature type="compositionally biased region" description="Gly residues" evidence="1">
    <location>
        <begin position="78"/>
        <end position="93"/>
    </location>
</feature>
<feature type="domain" description="Ice-binding protein C-terminal" evidence="3">
    <location>
        <begin position="205"/>
        <end position="227"/>
    </location>
</feature>
<keyword evidence="2" id="KW-0732">Signal</keyword>
<dbReference type="NCBIfam" id="TIGR02595">
    <property type="entry name" value="PEP_CTERM"/>
    <property type="match status" value="1"/>
</dbReference>
<evidence type="ECO:0000313" key="4">
    <source>
        <dbReference type="EMBL" id="BDS07895.1"/>
    </source>
</evidence>
<reference evidence="4" key="1">
    <citation type="submission" date="2024-07" db="EMBL/GenBank/DDBJ databases">
        <title>Complete genome sequence of Verrucomicrobiaceae bacterium NT6N.</title>
        <authorList>
            <person name="Huang C."/>
            <person name="Takami H."/>
            <person name="Hamasaki K."/>
        </authorList>
    </citation>
    <scope>NUCLEOTIDE SEQUENCE</scope>
    <source>
        <strain evidence="4">NT6N</strain>
    </source>
</reference>
<dbReference type="AlphaFoldDB" id="A0AAT9FPN0"/>
<protein>
    <recommendedName>
        <fullName evidence="3">Ice-binding protein C-terminal domain-containing protein</fullName>
    </recommendedName>
</protein>
<evidence type="ECO:0000256" key="1">
    <source>
        <dbReference type="SAM" id="MobiDB-lite"/>
    </source>
</evidence>
<proteinExistence type="predicted"/>
<name>A0AAT9FPN0_9BACT</name>
<sequence>MKFITILAISATSCLFTLSANAAVVSFSPAAPSDTDVDWSDGTAPSIQKFFAGDLGENLSLRMDFTAGGSSTGLRNDGSGGARGWQPNGGGTGVQDYRWTNGEIAYWTVTILDRDNGNADVTSSYYVDLATMQTTNAAAIPDAATIILTNGVSQTNTAQALASGGEVTRTFSDFDGKSMTLTMTNNPANAPHYFRIDTLSFEVTAVPEPSSVVLFGLGSLTLILRRRK</sequence>
<feature type="region of interest" description="Disordered" evidence="1">
    <location>
        <begin position="72"/>
        <end position="94"/>
    </location>
</feature>
<feature type="chain" id="PRO_5043523869" description="Ice-binding protein C-terminal domain-containing protein" evidence="2">
    <location>
        <begin position="23"/>
        <end position="228"/>
    </location>
</feature>
<feature type="signal peptide" evidence="2">
    <location>
        <begin position="1"/>
        <end position="22"/>
    </location>
</feature>
<accession>A0AAT9FPN0</accession>
<dbReference type="KEGG" id="osu:NT6N_29350"/>
<dbReference type="InterPro" id="IPR013424">
    <property type="entry name" value="Ice-binding_C"/>
</dbReference>
<evidence type="ECO:0000259" key="3">
    <source>
        <dbReference type="Pfam" id="PF07589"/>
    </source>
</evidence>
<evidence type="ECO:0000256" key="2">
    <source>
        <dbReference type="SAM" id="SignalP"/>
    </source>
</evidence>